<dbReference type="Proteomes" id="UP000053240">
    <property type="component" value="Unassembled WGS sequence"/>
</dbReference>
<dbReference type="PANTHER" id="PTHR11988:SF27">
    <property type="entry name" value="GH27708P"/>
    <property type="match status" value="1"/>
</dbReference>
<evidence type="ECO:0000313" key="8">
    <source>
        <dbReference type="EMBL" id="KPJ10332.1"/>
    </source>
</evidence>
<feature type="domain" description="BZIP" evidence="7">
    <location>
        <begin position="119"/>
        <end position="159"/>
    </location>
</feature>
<evidence type="ECO:0000256" key="1">
    <source>
        <dbReference type="ARBA" id="ARBA00004123"/>
    </source>
</evidence>
<comment type="subcellular location">
    <subcellularLocation>
        <location evidence="1">Nucleus</location>
    </subcellularLocation>
</comment>
<dbReference type="PANTHER" id="PTHR11988">
    <property type="entry name" value="THYROTROPH EMBRYONIC FACTOR RELATED"/>
    <property type="match status" value="1"/>
</dbReference>
<evidence type="ECO:0000256" key="2">
    <source>
        <dbReference type="ARBA" id="ARBA00023015"/>
    </source>
</evidence>
<dbReference type="AlphaFoldDB" id="A0A194QXY1"/>
<keyword evidence="4" id="KW-0804">Transcription</keyword>
<sequence>MNKGSNGQPHRECDYELDGFMVPTLLMVGDARAQHKDNSEDNLFVYKKKVYNKTRKNEEKDNYVSVATDLVSGGELPPPPLRRNSRVMFHWWVKGGMSMWRDVLTPYRRRRQFVPDDLKDDKYWARRRKNNMAAKRSRDARRMKENQIALRAGYLEKEVRLSLCPRPYAWFHFQVKEYGVTARSGTAEKGEPYPPREAVEVRGRIDPRTHHPIKHKHATRSPRGLPAAPVPHPSPPRDAAAADEIRRDAPTARPGPIGLPPWLAS</sequence>
<name>A0A194QXY1_PAPMA</name>
<gene>
    <name evidence="8" type="ORF">RR48_08992</name>
</gene>
<evidence type="ECO:0000313" key="9">
    <source>
        <dbReference type="Proteomes" id="UP000053240"/>
    </source>
</evidence>
<protein>
    <submittedName>
        <fullName evidence="8">Hepatic leukemia factor</fullName>
    </submittedName>
</protein>
<keyword evidence="9" id="KW-1185">Reference proteome</keyword>
<dbReference type="STRING" id="76193.A0A194QXY1"/>
<dbReference type="EMBL" id="KQ460953">
    <property type="protein sequence ID" value="KPJ10332.1"/>
    <property type="molecule type" value="Genomic_DNA"/>
</dbReference>
<dbReference type="GO" id="GO:0005634">
    <property type="term" value="C:nucleus"/>
    <property type="evidence" value="ECO:0007669"/>
    <property type="project" value="UniProtKB-SubCell"/>
</dbReference>
<evidence type="ECO:0000256" key="5">
    <source>
        <dbReference type="ARBA" id="ARBA00023242"/>
    </source>
</evidence>
<dbReference type="InterPro" id="IPR040223">
    <property type="entry name" value="PAR_bZIP"/>
</dbReference>
<dbReference type="InParanoid" id="A0A194QXY1"/>
<evidence type="ECO:0000256" key="4">
    <source>
        <dbReference type="ARBA" id="ARBA00023163"/>
    </source>
</evidence>
<evidence type="ECO:0000256" key="6">
    <source>
        <dbReference type="SAM" id="MobiDB-lite"/>
    </source>
</evidence>
<dbReference type="Gene3D" id="1.20.5.170">
    <property type="match status" value="1"/>
</dbReference>
<keyword evidence="3" id="KW-0238">DNA-binding</keyword>
<organism evidence="8 9">
    <name type="scientific">Papilio machaon</name>
    <name type="common">Old World swallowtail butterfly</name>
    <dbReference type="NCBI Taxonomy" id="76193"/>
    <lineage>
        <taxon>Eukaryota</taxon>
        <taxon>Metazoa</taxon>
        <taxon>Ecdysozoa</taxon>
        <taxon>Arthropoda</taxon>
        <taxon>Hexapoda</taxon>
        <taxon>Insecta</taxon>
        <taxon>Pterygota</taxon>
        <taxon>Neoptera</taxon>
        <taxon>Endopterygota</taxon>
        <taxon>Lepidoptera</taxon>
        <taxon>Glossata</taxon>
        <taxon>Ditrysia</taxon>
        <taxon>Papilionoidea</taxon>
        <taxon>Papilionidae</taxon>
        <taxon>Papilioninae</taxon>
        <taxon>Papilio</taxon>
    </lineage>
</organism>
<evidence type="ECO:0000256" key="3">
    <source>
        <dbReference type="ARBA" id="ARBA00023125"/>
    </source>
</evidence>
<accession>A0A194QXY1</accession>
<dbReference type="CDD" id="cd14695">
    <property type="entry name" value="bZIP_HLF"/>
    <property type="match status" value="1"/>
</dbReference>
<keyword evidence="2" id="KW-0805">Transcription regulation</keyword>
<feature type="compositionally biased region" description="Basic residues" evidence="6">
    <location>
        <begin position="210"/>
        <end position="220"/>
    </location>
</feature>
<dbReference type="GO" id="GO:0000981">
    <property type="term" value="F:DNA-binding transcription factor activity, RNA polymerase II-specific"/>
    <property type="evidence" value="ECO:0007669"/>
    <property type="project" value="TreeGrafter"/>
</dbReference>
<feature type="region of interest" description="Disordered" evidence="6">
    <location>
        <begin position="208"/>
        <end position="265"/>
    </location>
</feature>
<dbReference type="SUPFAM" id="SSF57959">
    <property type="entry name" value="Leucine zipper domain"/>
    <property type="match status" value="1"/>
</dbReference>
<keyword evidence="5" id="KW-0539">Nucleus</keyword>
<evidence type="ECO:0000259" key="7">
    <source>
        <dbReference type="Pfam" id="PF07716"/>
    </source>
</evidence>
<dbReference type="GO" id="GO:0000978">
    <property type="term" value="F:RNA polymerase II cis-regulatory region sequence-specific DNA binding"/>
    <property type="evidence" value="ECO:0007669"/>
    <property type="project" value="TreeGrafter"/>
</dbReference>
<dbReference type="Pfam" id="PF07716">
    <property type="entry name" value="bZIP_2"/>
    <property type="match status" value="1"/>
</dbReference>
<dbReference type="InterPro" id="IPR004827">
    <property type="entry name" value="bZIP"/>
</dbReference>
<reference evidence="8 9" key="1">
    <citation type="journal article" date="2015" name="Nat. Commun.">
        <title>Outbred genome sequencing and CRISPR/Cas9 gene editing in butterflies.</title>
        <authorList>
            <person name="Li X."/>
            <person name="Fan D."/>
            <person name="Zhang W."/>
            <person name="Liu G."/>
            <person name="Zhang L."/>
            <person name="Zhao L."/>
            <person name="Fang X."/>
            <person name="Chen L."/>
            <person name="Dong Y."/>
            <person name="Chen Y."/>
            <person name="Ding Y."/>
            <person name="Zhao R."/>
            <person name="Feng M."/>
            <person name="Zhu Y."/>
            <person name="Feng Y."/>
            <person name="Jiang X."/>
            <person name="Zhu D."/>
            <person name="Xiang H."/>
            <person name="Feng X."/>
            <person name="Li S."/>
            <person name="Wang J."/>
            <person name="Zhang G."/>
            <person name="Kronforst M.R."/>
            <person name="Wang W."/>
        </authorList>
    </citation>
    <scope>NUCLEOTIDE SEQUENCE [LARGE SCALE GENOMIC DNA]</scope>
    <source>
        <strain evidence="8">Ya'a_city_454_Pm</strain>
        <tissue evidence="8">Whole body</tissue>
    </source>
</reference>
<dbReference type="InterPro" id="IPR046347">
    <property type="entry name" value="bZIP_sf"/>
</dbReference>
<proteinExistence type="predicted"/>